<evidence type="ECO:0000313" key="2">
    <source>
        <dbReference type="EMBL" id="RVT62513.1"/>
    </source>
</evidence>
<protein>
    <submittedName>
        <fullName evidence="2">Uncharacterized protein</fullName>
    </submittedName>
</protein>
<proteinExistence type="predicted"/>
<name>A0A437KAY0_9BACI</name>
<keyword evidence="3" id="KW-1185">Reference proteome</keyword>
<accession>A0A437KAY0</accession>
<feature type="transmembrane region" description="Helical" evidence="1">
    <location>
        <begin position="78"/>
        <end position="100"/>
    </location>
</feature>
<keyword evidence="1" id="KW-1133">Transmembrane helix</keyword>
<dbReference type="RefSeq" id="WP_127738464.1">
    <property type="nucleotide sequence ID" value="NZ_RZTZ01000004.1"/>
</dbReference>
<sequence>MKKTNRVSYFIKFIWLIGLIALAIIAFHLDNQIQQSASETYSLLPVIWSKLVISIIFGLYISLILVKKWSIKLDFSLIWCVAIPSLILSAAFPILASLSLSGHLPEIVESSPITFGLQKIFSMNIVGTIAGLTIILSFFNTQSNNVEQ</sequence>
<keyword evidence="1" id="KW-0812">Transmembrane</keyword>
<dbReference type="EMBL" id="RZTZ01000004">
    <property type="protein sequence ID" value="RVT62513.1"/>
    <property type="molecule type" value="Genomic_DNA"/>
</dbReference>
<comment type="caution">
    <text evidence="2">The sequence shown here is derived from an EMBL/GenBank/DDBJ whole genome shotgun (WGS) entry which is preliminary data.</text>
</comment>
<dbReference type="AlphaFoldDB" id="A0A437KAY0"/>
<evidence type="ECO:0000256" key="1">
    <source>
        <dbReference type="SAM" id="Phobius"/>
    </source>
</evidence>
<feature type="transmembrane region" description="Helical" evidence="1">
    <location>
        <begin position="7"/>
        <end position="27"/>
    </location>
</feature>
<evidence type="ECO:0000313" key="3">
    <source>
        <dbReference type="Proteomes" id="UP000288024"/>
    </source>
</evidence>
<dbReference type="Proteomes" id="UP000288024">
    <property type="component" value="Unassembled WGS sequence"/>
</dbReference>
<keyword evidence="1" id="KW-0472">Membrane</keyword>
<feature type="transmembrane region" description="Helical" evidence="1">
    <location>
        <begin position="47"/>
        <end position="66"/>
    </location>
</feature>
<reference evidence="2 3" key="1">
    <citation type="submission" date="2019-01" db="EMBL/GenBank/DDBJ databases">
        <title>Bacillus sp. M5HDSG1-1, whole genome shotgun sequence.</title>
        <authorList>
            <person name="Tuo L."/>
        </authorList>
    </citation>
    <scope>NUCLEOTIDE SEQUENCE [LARGE SCALE GENOMIC DNA]</scope>
    <source>
        <strain evidence="2 3">M5HDSG1-1</strain>
    </source>
</reference>
<gene>
    <name evidence="2" type="ORF">EM808_12025</name>
</gene>
<organism evidence="2 3">
    <name type="scientific">Niallia taxi</name>
    <dbReference type="NCBI Taxonomy" id="2499688"/>
    <lineage>
        <taxon>Bacteria</taxon>
        <taxon>Bacillati</taxon>
        <taxon>Bacillota</taxon>
        <taxon>Bacilli</taxon>
        <taxon>Bacillales</taxon>
        <taxon>Bacillaceae</taxon>
        <taxon>Niallia</taxon>
    </lineage>
</organism>
<feature type="transmembrane region" description="Helical" evidence="1">
    <location>
        <begin position="120"/>
        <end position="139"/>
    </location>
</feature>